<feature type="transmembrane region" description="Helical" evidence="1">
    <location>
        <begin position="12"/>
        <end position="34"/>
    </location>
</feature>
<feature type="domain" description="Fibrinogen C-terminal" evidence="2">
    <location>
        <begin position="108"/>
        <end position="324"/>
    </location>
</feature>
<dbReference type="InterPro" id="IPR002181">
    <property type="entry name" value="Fibrinogen_a/b/g_C_dom"/>
</dbReference>
<dbReference type="SUPFAM" id="SSF56496">
    <property type="entry name" value="Fibrinogen C-terminal domain-like"/>
    <property type="match status" value="1"/>
</dbReference>
<protein>
    <submittedName>
        <fullName evidence="3">Techylectin-5A</fullName>
    </submittedName>
</protein>
<dbReference type="PANTHER" id="PTHR19143:SF458">
    <property type="entry name" value="FIBRINOGEN C-TERMINAL DOMAIN-CONTAINING PROTEIN-RELATED"/>
    <property type="match status" value="1"/>
</dbReference>
<keyword evidence="1" id="KW-0472">Membrane</keyword>
<dbReference type="GO" id="GO:0005615">
    <property type="term" value="C:extracellular space"/>
    <property type="evidence" value="ECO:0007669"/>
    <property type="project" value="TreeGrafter"/>
</dbReference>
<dbReference type="NCBIfam" id="NF040941">
    <property type="entry name" value="GGGWT_bact"/>
    <property type="match status" value="1"/>
</dbReference>
<evidence type="ECO:0000313" key="3">
    <source>
        <dbReference type="EMBL" id="GIY22333.1"/>
    </source>
</evidence>
<evidence type="ECO:0000259" key="2">
    <source>
        <dbReference type="PROSITE" id="PS51406"/>
    </source>
</evidence>
<dbReference type="AlphaFoldDB" id="A0AAV4RK60"/>
<name>A0AAV4RK60_9ARAC</name>
<dbReference type="InterPro" id="IPR050373">
    <property type="entry name" value="Fibrinogen_C-term_domain"/>
</dbReference>
<evidence type="ECO:0000313" key="4">
    <source>
        <dbReference type="Proteomes" id="UP001054837"/>
    </source>
</evidence>
<dbReference type="Pfam" id="PF00147">
    <property type="entry name" value="Fibrinogen_C"/>
    <property type="match status" value="1"/>
</dbReference>
<dbReference type="PANTHER" id="PTHR19143">
    <property type="entry name" value="FIBRINOGEN/TENASCIN/ANGIOPOEITIN"/>
    <property type="match status" value="1"/>
</dbReference>
<comment type="caution">
    <text evidence="3">The sequence shown here is derived from an EMBL/GenBank/DDBJ whole genome shotgun (WGS) entry which is preliminary data.</text>
</comment>
<gene>
    <name evidence="3" type="ORF">CDAR_51671</name>
</gene>
<dbReference type="PROSITE" id="PS51406">
    <property type="entry name" value="FIBRINOGEN_C_2"/>
    <property type="match status" value="1"/>
</dbReference>
<dbReference type="CDD" id="cd00087">
    <property type="entry name" value="FReD"/>
    <property type="match status" value="1"/>
</dbReference>
<proteinExistence type="predicted"/>
<sequence>MEYLLVCLTDQSLLTLNMHHFLVYGVLLLILASVSHGSKGDNEKAIAKLDLAEESLSKARNLFPKCGEDANNSNHSNPVEKENTLTYLEITRKRISEAKKLVTSCDKSKFFDKPVDCSEVQANGHDKSGVYSIWPRHRMTSGKSIQVYCDMETDGGGWTVIQRRGNFSNQQDFYQNWQNYKNGFGSIERDFWLGNDKIHILSNQGQYEARIDLEDAKGEQGYAVYGNFYIDDEDSDYALHIGDYKGNLGNSLQHHNGQKFSTKDRGQFKYARLYKGGWWYYDWAHANLNGKYKPGKNSVDSVHWWYFRQNEGLAGTEIKIRPSRG</sequence>
<dbReference type="SMART" id="SM00186">
    <property type="entry name" value="FBG"/>
    <property type="match status" value="1"/>
</dbReference>
<dbReference type="InterPro" id="IPR036056">
    <property type="entry name" value="Fibrinogen-like_C"/>
</dbReference>
<dbReference type="EMBL" id="BPLQ01006430">
    <property type="protein sequence ID" value="GIY22333.1"/>
    <property type="molecule type" value="Genomic_DNA"/>
</dbReference>
<keyword evidence="1" id="KW-1133">Transmembrane helix</keyword>
<reference evidence="3 4" key="1">
    <citation type="submission" date="2021-06" db="EMBL/GenBank/DDBJ databases">
        <title>Caerostris darwini draft genome.</title>
        <authorList>
            <person name="Kono N."/>
            <person name="Arakawa K."/>
        </authorList>
    </citation>
    <scope>NUCLEOTIDE SEQUENCE [LARGE SCALE GENOMIC DNA]</scope>
</reference>
<keyword evidence="1" id="KW-0812">Transmembrane</keyword>
<accession>A0AAV4RK60</accession>
<organism evidence="3 4">
    <name type="scientific">Caerostris darwini</name>
    <dbReference type="NCBI Taxonomy" id="1538125"/>
    <lineage>
        <taxon>Eukaryota</taxon>
        <taxon>Metazoa</taxon>
        <taxon>Ecdysozoa</taxon>
        <taxon>Arthropoda</taxon>
        <taxon>Chelicerata</taxon>
        <taxon>Arachnida</taxon>
        <taxon>Araneae</taxon>
        <taxon>Araneomorphae</taxon>
        <taxon>Entelegynae</taxon>
        <taxon>Araneoidea</taxon>
        <taxon>Araneidae</taxon>
        <taxon>Caerostris</taxon>
    </lineage>
</organism>
<dbReference type="Proteomes" id="UP001054837">
    <property type="component" value="Unassembled WGS sequence"/>
</dbReference>
<dbReference type="Gene3D" id="3.90.215.10">
    <property type="entry name" value="Gamma Fibrinogen, chain A, domain 1"/>
    <property type="match status" value="1"/>
</dbReference>
<dbReference type="InterPro" id="IPR014716">
    <property type="entry name" value="Fibrinogen_a/b/g_C_1"/>
</dbReference>
<evidence type="ECO:0000256" key="1">
    <source>
        <dbReference type="SAM" id="Phobius"/>
    </source>
</evidence>
<keyword evidence="4" id="KW-1185">Reference proteome</keyword>